<dbReference type="SUPFAM" id="SSF51206">
    <property type="entry name" value="cAMP-binding domain-like"/>
    <property type="match status" value="1"/>
</dbReference>
<dbReference type="PANTHER" id="PTHR24567">
    <property type="entry name" value="CRP FAMILY TRANSCRIPTIONAL REGULATORY PROTEIN"/>
    <property type="match status" value="1"/>
</dbReference>
<dbReference type="RefSeq" id="WP_115672145.1">
    <property type="nucleotide sequence ID" value="NZ_UEYP01000016.1"/>
</dbReference>
<reference evidence="3" key="1">
    <citation type="submission" date="2018-07" db="EMBL/GenBank/DDBJ databases">
        <authorList>
            <person name="Peiro R."/>
            <person name="Begona"/>
            <person name="Cbmso G."/>
            <person name="Lopez M."/>
            <person name="Gonzalez S."/>
        </authorList>
    </citation>
    <scope>NUCLEOTIDE SEQUENCE [LARGE SCALE GENOMIC DNA]</scope>
</reference>
<dbReference type="InterPro" id="IPR014710">
    <property type="entry name" value="RmlC-like_jellyroll"/>
</dbReference>
<dbReference type="Gene3D" id="2.60.120.10">
    <property type="entry name" value="Jelly Rolls"/>
    <property type="match status" value="1"/>
</dbReference>
<dbReference type="GO" id="GO:0003700">
    <property type="term" value="F:DNA-binding transcription factor activity"/>
    <property type="evidence" value="ECO:0007669"/>
    <property type="project" value="TreeGrafter"/>
</dbReference>
<feature type="domain" description="Cyclic nucleotide-binding" evidence="1">
    <location>
        <begin position="15"/>
        <end position="118"/>
    </location>
</feature>
<dbReference type="Pfam" id="PF00027">
    <property type="entry name" value="cNMP_binding"/>
    <property type="match status" value="1"/>
</dbReference>
<evidence type="ECO:0000313" key="3">
    <source>
        <dbReference type="Proteomes" id="UP000254764"/>
    </source>
</evidence>
<dbReference type="InterPro" id="IPR050397">
    <property type="entry name" value="Env_Response_Regulators"/>
</dbReference>
<sequence>MALADDIELLAKVPLFAGLSSDQLRLIAFGAEHRPVGAGQALFRERSPAECAYVVARGTFELSSLARGGKPRVEGVAGPGVMLSELALVSMVERKFTAIALEDADVIRITRALFHRLLEEYPEMAAVVEGRIRAAIASLIDGAAAMAHRFD</sequence>
<dbReference type="AlphaFoldDB" id="A0A376ABI0"/>
<dbReference type="EMBL" id="UEYP01000016">
    <property type="protein sequence ID" value="SSC65010.1"/>
    <property type="molecule type" value="Genomic_DNA"/>
</dbReference>
<dbReference type="STRING" id="1336235.GCA_000518785_03642"/>
<evidence type="ECO:0000313" key="2">
    <source>
        <dbReference type="EMBL" id="SSC65010.1"/>
    </source>
</evidence>
<proteinExistence type="predicted"/>
<dbReference type="InterPro" id="IPR018490">
    <property type="entry name" value="cNMP-bd_dom_sf"/>
</dbReference>
<dbReference type="SMART" id="SM00100">
    <property type="entry name" value="cNMP"/>
    <property type="match status" value="1"/>
</dbReference>
<organism evidence="2 3">
    <name type="scientific">Ciceribacter selenitireducens ATCC BAA-1503</name>
    <dbReference type="NCBI Taxonomy" id="1336235"/>
    <lineage>
        <taxon>Bacteria</taxon>
        <taxon>Pseudomonadati</taxon>
        <taxon>Pseudomonadota</taxon>
        <taxon>Alphaproteobacteria</taxon>
        <taxon>Hyphomicrobiales</taxon>
        <taxon>Rhizobiaceae</taxon>
        <taxon>Ciceribacter</taxon>
    </lineage>
</organism>
<dbReference type="PROSITE" id="PS50042">
    <property type="entry name" value="CNMP_BINDING_3"/>
    <property type="match status" value="1"/>
</dbReference>
<gene>
    <name evidence="2" type="ORF">RHIZ70_718</name>
</gene>
<dbReference type="InterPro" id="IPR000595">
    <property type="entry name" value="cNMP-bd_dom"/>
</dbReference>
<dbReference type="CDD" id="cd00038">
    <property type="entry name" value="CAP_ED"/>
    <property type="match status" value="1"/>
</dbReference>
<dbReference type="Proteomes" id="UP000254764">
    <property type="component" value="Unassembled WGS sequence"/>
</dbReference>
<name>A0A376ABI0_9HYPH</name>
<dbReference type="PANTHER" id="PTHR24567:SF68">
    <property type="entry name" value="DNA-BINDING TRANSCRIPTIONAL DUAL REGULATOR CRP"/>
    <property type="match status" value="1"/>
</dbReference>
<evidence type="ECO:0000259" key="1">
    <source>
        <dbReference type="PROSITE" id="PS50042"/>
    </source>
</evidence>
<accession>A0A376ABI0</accession>
<dbReference type="OrthoDB" id="9807547at2"/>
<dbReference type="GO" id="GO:0005829">
    <property type="term" value="C:cytosol"/>
    <property type="evidence" value="ECO:0007669"/>
    <property type="project" value="TreeGrafter"/>
</dbReference>
<keyword evidence="3" id="KW-1185">Reference proteome</keyword>
<protein>
    <recommendedName>
        <fullName evidence="1">Cyclic nucleotide-binding domain-containing protein</fullName>
    </recommendedName>
</protein>